<name>A0ABQ6GC98_9BACL</name>
<evidence type="ECO:0000259" key="1">
    <source>
        <dbReference type="PROSITE" id="PS51272"/>
    </source>
</evidence>
<dbReference type="PROSITE" id="PS51272">
    <property type="entry name" value="SLH"/>
    <property type="match status" value="3"/>
</dbReference>
<evidence type="ECO:0000313" key="2">
    <source>
        <dbReference type="EMBL" id="GLX66888.1"/>
    </source>
</evidence>
<dbReference type="Gene3D" id="2.60.40.1080">
    <property type="match status" value="1"/>
</dbReference>
<dbReference type="EMBL" id="BSSQ01000005">
    <property type="protein sequence ID" value="GLX66888.1"/>
    <property type="molecule type" value="Genomic_DNA"/>
</dbReference>
<feature type="domain" description="SLH" evidence="1">
    <location>
        <begin position="1011"/>
        <end position="1074"/>
    </location>
</feature>
<keyword evidence="3" id="KW-1185">Reference proteome</keyword>
<dbReference type="Pfam" id="PF00395">
    <property type="entry name" value="SLH"/>
    <property type="match status" value="3"/>
</dbReference>
<dbReference type="PANTHER" id="PTHR43308">
    <property type="entry name" value="OUTER MEMBRANE PROTEIN ALPHA-RELATED"/>
    <property type="match status" value="1"/>
</dbReference>
<sequence length="1075" mass="109424">MFIAQNGISASYYSATGALTLTSGGATLADWQNALRSITFTSWAVTPNTATRTISFIGIDNLGNSSVAATRTVTVTDTDQTPIVTTTGGIASYTSGASAVTIDSGVTVSDLDNVTQASATVSIGAGFQTGDALSYTNTDTNIFGNIVGSYNSGTGVLTLTSAGATATLAQWQNALRGIHFSTGSIAIPGNRIINFTINDGTKISAAATKSVNVFTGLILTASGGSASFVAGDNSASTPVVIDSGMTVTNGASATLASTTVAITGNFHAGEDVLQFTNDGVTMGNITASYDASTGVLTLSSAGASATLAQWQSALRSVSYTDTAITPNTATRTISFTAIDGGGVTSNAATRSVTVTETDQTPIVTTTGGTVSYQSGSSAVKIDPGVTVSDLDNGTLQSATISITNGFNNRDVLSFYLLSGFSGVYNASTGVLTIYASGGASLSQWQSTLSSVQFSTSATQSGNRTIIFTVYDGIKTSAASTSMVNVSGSPSLAASGGSASFVAGDNSASTPVVIDSGMTVTNGASATLASTTVAITGNFHAGEDVLQFTNDGVTMGNIAASYDASTGVLALSSAGASATLAEWQSALRSVTYTDTAITPDTATRTVSFTAIDDNGVTSNTATRTVTVTAIDQTPIVTTTSGTTGFRSGDTATSIPVAIDNGLTISDLDNGTLVSATASLTGNFHAGEDELSFINDGATMGNITASYNTSTGVLTLTSSGASATLAQWQSAMRAISYTNTAVSPNTATRTVSFTINDGTKSSSSEAKGITLTALSSLSANPTSVSVSVGQTATAVITAQYSDQSTADVTSSVSWTVQNPAIASVTGSTITGKQAGSTVIKGTYGTQSVDITVTVTANSSSVPVTTPAKKLFYDFVDSDRIAAFIRDALNAGGGSNTFRDAANHWASKDISLAARIGIIHGYTDGSFRPDETITRAEFSTIIAKAFALRLGNDKQSFGDTQNSWARESIEILASNGVINGYPKGMFSPDNKITRAEMVGIISKLFILQESKSGTGHTFLDVDAQHWASTIIEEAADAGIIEGKSSNEFKPNDNLTRAEALTAILRVLRLDPAINNLLG</sequence>
<protein>
    <recommendedName>
        <fullName evidence="1">SLH domain-containing protein</fullName>
    </recommendedName>
</protein>
<dbReference type="Proteomes" id="UP001157114">
    <property type="component" value="Unassembled WGS sequence"/>
</dbReference>
<reference evidence="2 3" key="1">
    <citation type="submission" date="2023-03" db="EMBL/GenBank/DDBJ databases">
        <title>Draft genome sequence of the bacteria which degrade cell wall of Tricholomamatutake.</title>
        <authorList>
            <person name="Konishi Y."/>
            <person name="Fukuta Y."/>
            <person name="Shirasaka N."/>
        </authorList>
    </citation>
    <scope>NUCLEOTIDE SEQUENCE [LARGE SCALE GENOMIC DNA]</scope>
    <source>
        <strain evidence="3">mu1</strain>
    </source>
</reference>
<dbReference type="InterPro" id="IPR051465">
    <property type="entry name" value="Cell_Envelope_Struct_Comp"/>
</dbReference>
<dbReference type="PANTHER" id="PTHR43308:SF5">
    <property type="entry name" value="S-LAYER PROTEIN _ PEPTIDOGLYCAN ENDO-BETA-N-ACETYLGLUCOSAMINIDASE"/>
    <property type="match status" value="1"/>
</dbReference>
<feature type="domain" description="SLH" evidence="1">
    <location>
        <begin position="890"/>
        <end position="953"/>
    </location>
</feature>
<organism evidence="2 3">
    <name type="scientific">Paenibacillus glycanilyticus</name>
    <dbReference type="NCBI Taxonomy" id="126569"/>
    <lineage>
        <taxon>Bacteria</taxon>
        <taxon>Bacillati</taxon>
        <taxon>Bacillota</taxon>
        <taxon>Bacilli</taxon>
        <taxon>Bacillales</taxon>
        <taxon>Paenibacillaceae</taxon>
        <taxon>Paenibacillus</taxon>
    </lineage>
</organism>
<gene>
    <name evidence="2" type="ORF">MU1_12320</name>
</gene>
<proteinExistence type="predicted"/>
<dbReference type="InterPro" id="IPR001119">
    <property type="entry name" value="SLH_dom"/>
</dbReference>
<dbReference type="InterPro" id="IPR003343">
    <property type="entry name" value="Big_2"/>
</dbReference>
<feature type="domain" description="SLH" evidence="1">
    <location>
        <begin position="954"/>
        <end position="1010"/>
    </location>
</feature>
<dbReference type="SMART" id="SM00635">
    <property type="entry name" value="BID_2"/>
    <property type="match status" value="1"/>
</dbReference>
<accession>A0ABQ6GC98</accession>
<comment type="caution">
    <text evidence="2">The sequence shown here is derived from an EMBL/GenBank/DDBJ whole genome shotgun (WGS) entry which is preliminary data.</text>
</comment>
<evidence type="ECO:0000313" key="3">
    <source>
        <dbReference type="Proteomes" id="UP001157114"/>
    </source>
</evidence>